<organism evidence="2 3">
    <name type="scientific">Vanilla planifolia</name>
    <name type="common">Vanilla</name>
    <dbReference type="NCBI Taxonomy" id="51239"/>
    <lineage>
        <taxon>Eukaryota</taxon>
        <taxon>Viridiplantae</taxon>
        <taxon>Streptophyta</taxon>
        <taxon>Embryophyta</taxon>
        <taxon>Tracheophyta</taxon>
        <taxon>Spermatophyta</taxon>
        <taxon>Magnoliopsida</taxon>
        <taxon>Liliopsida</taxon>
        <taxon>Asparagales</taxon>
        <taxon>Orchidaceae</taxon>
        <taxon>Vanilloideae</taxon>
        <taxon>Vanilleae</taxon>
        <taxon>Vanilla</taxon>
    </lineage>
</organism>
<proteinExistence type="predicted"/>
<dbReference type="AlphaFoldDB" id="A0A835QQN6"/>
<protein>
    <submittedName>
        <fullName evidence="2">Uncharacterized protein</fullName>
    </submittedName>
</protein>
<gene>
    <name evidence="2" type="ORF">HPP92_016638</name>
</gene>
<comment type="caution">
    <text evidence="2">The sequence shown here is derived from an EMBL/GenBank/DDBJ whole genome shotgun (WGS) entry which is preliminary data.</text>
</comment>
<feature type="region of interest" description="Disordered" evidence="1">
    <location>
        <begin position="20"/>
        <end position="55"/>
    </location>
</feature>
<reference evidence="2 3" key="1">
    <citation type="journal article" date="2020" name="Nat. Food">
        <title>A phased Vanilla planifolia genome enables genetic improvement of flavour and production.</title>
        <authorList>
            <person name="Hasing T."/>
            <person name="Tang H."/>
            <person name="Brym M."/>
            <person name="Khazi F."/>
            <person name="Huang T."/>
            <person name="Chambers A.H."/>
        </authorList>
    </citation>
    <scope>NUCLEOTIDE SEQUENCE [LARGE SCALE GENOMIC DNA]</scope>
    <source>
        <tissue evidence="2">Leaf</tissue>
    </source>
</reference>
<dbReference type="EMBL" id="JADCNM010000008">
    <property type="protein sequence ID" value="KAG0472092.1"/>
    <property type="molecule type" value="Genomic_DNA"/>
</dbReference>
<accession>A0A835QQN6</accession>
<evidence type="ECO:0000256" key="1">
    <source>
        <dbReference type="SAM" id="MobiDB-lite"/>
    </source>
</evidence>
<dbReference type="Proteomes" id="UP000639772">
    <property type="component" value="Unassembled WGS sequence"/>
</dbReference>
<name>A0A835QQN6_VANPL</name>
<sequence length="92" mass="9878">MRENGGNLFVCEDFSVWATNNRSGAGGGGGSQDESGTVTITEDGRRSKHSGTRDETWIGLGFNAGEEEGPVNRRRHVGRTAAIGAARDWRNL</sequence>
<evidence type="ECO:0000313" key="2">
    <source>
        <dbReference type="EMBL" id="KAG0472092.1"/>
    </source>
</evidence>
<evidence type="ECO:0000313" key="3">
    <source>
        <dbReference type="Proteomes" id="UP000639772"/>
    </source>
</evidence>